<dbReference type="InterPro" id="IPR057444">
    <property type="entry name" value="Znf-CCCH_AtC3H23-like"/>
</dbReference>
<gene>
    <name evidence="8" type="primary">g3340</name>
    <name evidence="8" type="ORF">VP750_LOCUS2851</name>
</gene>
<dbReference type="Pfam" id="PF25512">
    <property type="entry name" value="zf-CCCH_AtC3H23"/>
    <property type="match status" value="1"/>
</dbReference>
<feature type="region of interest" description="Disordered" evidence="6">
    <location>
        <begin position="187"/>
        <end position="213"/>
    </location>
</feature>
<evidence type="ECO:0000256" key="5">
    <source>
        <dbReference type="PROSITE-ProRule" id="PRU00723"/>
    </source>
</evidence>
<keyword evidence="2 5" id="KW-0863">Zinc-finger</keyword>
<evidence type="ECO:0000256" key="2">
    <source>
        <dbReference type="ARBA" id="ARBA00022771"/>
    </source>
</evidence>
<keyword evidence="1 5" id="KW-0479">Metal-binding</keyword>
<evidence type="ECO:0000256" key="4">
    <source>
        <dbReference type="ARBA" id="ARBA00023125"/>
    </source>
</evidence>
<organism evidence="8 9">
    <name type="scientific">Coccomyxa viridis</name>
    <dbReference type="NCBI Taxonomy" id="1274662"/>
    <lineage>
        <taxon>Eukaryota</taxon>
        <taxon>Viridiplantae</taxon>
        <taxon>Chlorophyta</taxon>
        <taxon>core chlorophytes</taxon>
        <taxon>Trebouxiophyceae</taxon>
        <taxon>Trebouxiophyceae incertae sedis</taxon>
        <taxon>Coccomyxaceae</taxon>
        <taxon>Coccomyxa</taxon>
    </lineage>
</organism>
<dbReference type="Pfam" id="PF00642">
    <property type="entry name" value="zf-CCCH"/>
    <property type="match status" value="1"/>
</dbReference>
<dbReference type="PANTHER" id="PTHR14493:SF50">
    <property type="entry name" value="RING FINGER PROTEIN UNKEMPT"/>
    <property type="match status" value="1"/>
</dbReference>
<dbReference type="InterPro" id="IPR036855">
    <property type="entry name" value="Znf_CCCH_sf"/>
</dbReference>
<feature type="domain" description="C3H1-type" evidence="7">
    <location>
        <begin position="95"/>
        <end position="122"/>
    </location>
</feature>
<dbReference type="PROSITE" id="PS50103">
    <property type="entry name" value="ZF_C3H1"/>
    <property type="match status" value="1"/>
</dbReference>
<keyword evidence="9" id="KW-1185">Reference proteome</keyword>
<name>A0ABP1FUG6_9CHLO</name>
<feature type="compositionally biased region" description="Polar residues" evidence="6">
    <location>
        <begin position="201"/>
        <end position="210"/>
    </location>
</feature>
<dbReference type="InterPro" id="IPR045234">
    <property type="entry name" value="Unkempt-like"/>
</dbReference>
<sequence length="435" mass="46061">MGTREPSQTSSRLAPRGPVRVDAAVSTYSSASGPHLEKAVPTNGTLDQKEFLTDEFRIKSFKVAECQNKEPHDWTLCVFGHPGEKARRRDPAVYKYVATACPDFRKGTCKRGDVCPFAHGVFESWLHPGKYRTQLCKDGLQCNRPVCFFAHTMQQLRLGSLPASLRSADGAQFAAYYGGPAYGRMRSASHGHASAGEPSSPDASSTSGESSAAMLPEGTFLGSSVTDEIEWLQGSHKDQLRRLAAMSVNTGVAQGVNHGLGEILPPALQASLKAQLAAFLLGDTNASSTAMRSAAQLVQLLDPPPPPAAQALTQCPPALPPARPRSGHAFMPLPVTQACTCQTGRCHMALSQTMSQAPMPGGHTGAGPYSMGMPASSSSLPVTVPPLLASIWGPLPVGRPSGEWQLSSQGQPEQAVPAPSDQLPPSPEQRQCSAY</sequence>
<dbReference type="EMBL" id="CAXHTA020000005">
    <property type="protein sequence ID" value="CAL5221192.1"/>
    <property type="molecule type" value="Genomic_DNA"/>
</dbReference>
<proteinExistence type="predicted"/>
<evidence type="ECO:0000259" key="7">
    <source>
        <dbReference type="PROSITE" id="PS50103"/>
    </source>
</evidence>
<reference evidence="8 9" key="1">
    <citation type="submission" date="2024-06" db="EMBL/GenBank/DDBJ databases">
        <authorList>
            <person name="Kraege A."/>
            <person name="Thomma B."/>
        </authorList>
    </citation>
    <scope>NUCLEOTIDE SEQUENCE [LARGE SCALE GENOMIC DNA]</scope>
</reference>
<feature type="region of interest" description="Disordered" evidence="6">
    <location>
        <begin position="398"/>
        <end position="435"/>
    </location>
</feature>
<evidence type="ECO:0000256" key="3">
    <source>
        <dbReference type="ARBA" id="ARBA00022833"/>
    </source>
</evidence>
<dbReference type="InterPro" id="IPR000571">
    <property type="entry name" value="Znf_CCCH"/>
</dbReference>
<evidence type="ECO:0000313" key="9">
    <source>
        <dbReference type="Proteomes" id="UP001497392"/>
    </source>
</evidence>
<feature type="zinc finger region" description="C3H1-type" evidence="5">
    <location>
        <begin position="95"/>
        <end position="122"/>
    </location>
</feature>
<dbReference type="SMART" id="SM00356">
    <property type="entry name" value="ZnF_C3H1"/>
    <property type="match status" value="2"/>
</dbReference>
<keyword evidence="4" id="KW-0238">DNA-binding</keyword>
<dbReference type="SUPFAM" id="SSF90229">
    <property type="entry name" value="CCCH zinc finger"/>
    <property type="match status" value="1"/>
</dbReference>
<comment type="caution">
    <text evidence="8">The sequence shown here is derived from an EMBL/GenBank/DDBJ whole genome shotgun (WGS) entry which is preliminary data.</text>
</comment>
<dbReference type="PANTHER" id="PTHR14493">
    <property type="entry name" value="UNKEMPT FAMILY MEMBER"/>
    <property type="match status" value="1"/>
</dbReference>
<accession>A0ABP1FUG6</accession>
<evidence type="ECO:0000313" key="8">
    <source>
        <dbReference type="EMBL" id="CAL5221192.1"/>
    </source>
</evidence>
<evidence type="ECO:0000256" key="6">
    <source>
        <dbReference type="SAM" id="MobiDB-lite"/>
    </source>
</evidence>
<keyword evidence="3 5" id="KW-0862">Zinc</keyword>
<evidence type="ECO:0000256" key="1">
    <source>
        <dbReference type="ARBA" id="ARBA00022723"/>
    </source>
</evidence>
<dbReference type="Gene3D" id="3.30.1370.210">
    <property type="match status" value="1"/>
</dbReference>
<protein>
    <submittedName>
        <fullName evidence="8">G3340 protein</fullName>
    </submittedName>
</protein>
<dbReference type="Proteomes" id="UP001497392">
    <property type="component" value="Unassembled WGS sequence"/>
</dbReference>